<dbReference type="EMBL" id="CP006577">
    <property type="protein sequence ID" value="AIG98459.1"/>
    <property type="molecule type" value="Genomic_DNA"/>
</dbReference>
<dbReference type="RefSeq" id="WP_052358759.1">
    <property type="nucleotide sequence ID" value="NZ_CP006577.1"/>
</dbReference>
<accession>A0A075WH93</accession>
<dbReference type="HOGENOM" id="CLU_2597492_0_0_2"/>
<protein>
    <submittedName>
        <fullName evidence="1">Uncharacterized protein</fullName>
    </submittedName>
</protein>
<reference evidence="1 2" key="1">
    <citation type="submission" date="2013-07" db="EMBL/GenBank/DDBJ databases">
        <title>Genome of Archaeoglobus fulgidus.</title>
        <authorList>
            <person name="Fiebig A."/>
            <person name="Birkeland N.-K."/>
        </authorList>
    </citation>
    <scope>NUCLEOTIDE SEQUENCE [LARGE SCALE GENOMIC DNA]</scope>
    <source>
        <strain evidence="1 2">DSM 8774</strain>
    </source>
</reference>
<sequence length="79" mass="9406">MVRAAKEFDACYVFVGALTLYGKGKELYYRILENHFTELLPKYRQLFKTFNQPSREYQWSLERRAKMLCDKAGIKYGIV</sequence>
<dbReference type="GeneID" id="25399245"/>
<organism evidence="1 2">
    <name type="scientific">Archaeoglobus fulgidus DSM 8774</name>
    <dbReference type="NCBI Taxonomy" id="1344584"/>
    <lineage>
        <taxon>Archaea</taxon>
        <taxon>Methanobacteriati</taxon>
        <taxon>Methanobacteriota</taxon>
        <taxon>Archaeoglobi</taxon>
        <taxon>Archaeoglobales</taxon>
        <taxon>Archaeoglobaceae</taxon>
        <taxon>Archaeoglobus</taxon>
    </lineage>
</organism>
<proteinExistence type="predicted"/>
<gene>
    <name evidence="1" type="ORF">AFULGI_00017000</name>
</gene>
<evidence type="ECO:0000313" key="1">
    <source>
        <dbReference type="EMBL" id="AIG98459.1"/>
    </source>
</evidence>
<dbReference type="AlphaFoldDB" id="A0A075WH93"/>
<evidence type="ECO:0000313" key="2">
    <source>
        <dbReference type="Proteomes" id="UP000028501"/>
    </source>
</evidence>
<name>A0A075WH93_ARCFL</name>
<dbReference type="Proteomes" id="UP000028501">
    <property type="component" value="Chromosome"/>
</dbReference>
<dbReference type="KEGG" id="afg:AFULGI_00017000"/>